<gene>
    <name evidence="2" type="ORF">GCM10009787_63820</name>
</gene>
<evidence type="ECO:0000313" key="3">
    <source>
        <dbReference type="Proteomes" id="UP001501391"/>
    </source>
</evidence>
<dbReference type="Proteomes" id="UP001501391">
    <property type="component" value="Unassembled WGS sequence"/>
</dbReference>
<name>A0ABP5NTV4_9ACTN</name>
<feature type="region of interest" description="Disordered" evidence="1">
    <location>
        <begin position="1"/>
        <end position="46"/>
    </location>
</feature>
<reference evidence="3" key="1">
    <citation type="journal article" date="2019" name="Int. J. Syst. Evol. Microbiol.">
        <title>The Global Catalogue of Microorganisms (GCM) 10K type strain sequencing project: providing services to taxonomists for standard genome sequencing and annotation.</title>
        <authorList>
            <consortium name="The Broad Institute Genomics Platform"/>
            <consortium name="The Broad Institute Genome Sequencing Center for Infectious Disease"/>
            <person name="Wu L."/>
            <person name="Ma J."/>
        </authorList>
    </citation>
    <scope>NUCLEOTIDE SEQUENCE [LARGE SCALE GENOMIC DNA]</scope>
    <source>
        <strain evidence="3">JCM 14924</strain>
    </source>
</reference>
<keyword evidence="3" id="KW-1185">Reference proteome</keyword>
<comment type="caution">
    <text evidence="2">The sequence shown here is derived from an EMBL/GenBank/DDBJ whole genome shotgun (WGS) entry which is preliminary data.</text>
</comment>
<dbReference type="EMBL" id="BAAAOQ010000025">
    <property type="protein sequence ID" value="GAA2202914.1"/>
    <property type="molecule type" value="Genomic_DNA"/>
</dbReference>
<feature type="region of interest" description="Disordered" evidence="1">
    <location>
        <begin position="89"/>
        <end position="116"/>
    </location>
</feature>
<evidence type="ECO:0000313" key="2">
    <source>
        <dbReference type="EMBL" id="GAA2202914.1"/>
    </source>
</evidence>
<proteinExistence type="predicted"/>
<evidence type="ECO:0000256" key="1">
    <source>
        <dbReference type="SAM" id="MobiDB-lite"/>
    </source>
</evidence>
<sequence length="138" mass="14643">MEPPHRPHRPHRNRIATHCPPEDPQTTAEDGAPGFLVGATVPQGALPERRKAGQIADVTKTVLAAAGLSAEEAPRVQCWRLPRHRLGAPADRAAGEAPQAGLRPGGRLSPAAPPARRGTWCARRMCQLCANPLGAPSR</sequence>
<feature type="compositionally biased region" description="Basic residues" evidence="1">
    <location>
        <begin position="1"/>
        <end position="15"/>
    </location>
</feature>
<protein>
    <submittedName>
        <fullName evidence="2">Uncharacterized protein</fullName>
    </submittedName>
</protein>
<organism evidence="2 3">
    <name type="scientific">Streptomyces bangladeshensis</name>
    <dbReference type="NCBI Taxonomy" id="295352"/>
    <lineage>
        <taxon>Bacteria</taxon>
        <taxon>Bacillati</taxon>
        <taxon>Actinomycetota</taxon>
        <taxon>Actinomycetes</taxon>
        <taxon>Kitasatosporales</taxon>
        <taxon>Streptomycetaceae</taxon>
        <taxon>Streptomyces</taxon>
    </lineage>
</organism>
<accession>A0ABP5NTV4</accession>